<dbReference type="Proteomes" id="UP000252100">
    <property type="component" value="Chromosome"/>
</dbReference>
<keyword evidence="4" id="KW-1185">Reference proteome</keyword>
<evidence type="ECO:0000256" key="2">
    <source>
        <dbReference type="SAM" id="MobiDB-lite"/>
    </source>
</evidence>
<feature type="region of interest" description="Disordered" evidence="2">
    <location>
        <begin position="135"/>
        <end position="160"/>
    </location>
</feature>
<dbReference type="Pfam" id="PF05565">
    <property type="entry name" value="Sipho_Gp157"/>
    <property type="match status" value="1"/>
</dbReference>
<evidence type="ECO:0000313" key="3">
    <source>
        <dbReference type="EMBL" id="AXF54593.1"/>
    </source>
</evidence>
<name>A0A345BUG2_9BACI</name>
<dbReference type="RefSeq" id="WP_114369834.1">
    <property type="nucleotide sequence ID" value="NZ_CP031092.1"/>
</dbReference>
<proteinExistence type="predicted"/>
<protein>
    <submittedName>
        <fullName evidence="3">ATPase</fullName>
    </submittedName>
</protein>
<accession>A0A345BUG2</accession>
<reference evidence="3 4" key="1">
    <citation type="journal article" date="2018" name="J. Microbiol.">
        <title>Salicibibacter kimchii gen. nov., sp. nov., a moderately halophilic and alkalitolerant bacterium in the family Bacillaceae, isolated from kimchi.</title>
        <authorList>
            <person name="Jang J.Y."/>
            <person name="Oh Y.J."/>
            <person name="Lim S.K."/>
            <person name="Park H.K."/>
            <person name="Lee C."/>
            <person name="Kim J.Y."/>
            <person name="Lee M.A."/>
            <person name="Choi H.J."/>
        </authorList>
    </citation>
    <scope>NUCLEOTIDE SEQUENCE [LARGE SCALE GENOMIC DNA]</scope>
    <source>
        <strain evidence="3 4">NKC1-1</strain>
    </source>
</reference>
<gene>
    <name evidence="3" type="ORF">DT065_00220</name>
</gene>
<dbReference type="KEGG" id="rue:DT065_00220"/>
<dbReference type="AlphaFoldDB" id="A0A345BUG2"/>
<sequence length="160" mass="18483">MNALYELTDGHVEIQRQIYDGVDAEVFTDTLQAIEESIEVKVEGYHAIIQNTKGDIEKIKTEEKRLADRRKAMENKVDKLKRNLEENMTKLGKRKITTPLFTAWIQPNTPSVRVLDEKLIPKEFWKEQDPKLDKTSLGKALKKSDTPGAEIVQTESIRFR</sequence>
<organism evidence="3 4">
    <name type="scientific">Salicibibacter kimchii</name>
    <dbReference type="NCBI Taxonomy" id="2099786"/>
    <lineage>
        <taxon>Bacteria</taxon>
        <taxon>Bacillati</taxon>
        <taxon>Bacillota</taxon>
        <taxon>Bacilli</taxon>
        <taxon>Bacillales</taxon>
        <taxon>Bacillaceae</taxon>
        <taxon>Salicibibacter</taxon>
    </lineage>
</organism>
<keyword evidence="1" id="KW-0175">Coiled coil</keyword>
<dbReference type="InterPro" id="IPR008840">
    <property type="entry name" value="Sipho_Gp157"/>
</dbReference>
<evidence type="ECO:0000256" key="1">
    <source>
        <dbReference type="SAM" id="Coils"/>
    </source>
</evidence>
<dbReference type="EMBL" id="CP031092">
    <property type="protein sequence ID" value="AXF54593.1"/>
    <property type="molecule type" value="Genomic_DNA"/>
</dbReference>
<dbReference type="OrthoDB" id="2409458at2"/>
<feature type="coiled-coil region" evidence="1">
    <location>
        <begin position="49"/>
        <end position="90"/>
    </location>
</feature>
<evidence type="ECO:0000313" key="4">
    <source>
        <dbReference type="Proteomes" id="UP000252100"/>
    </source>
</evidence>